<dbReference type="PANTHER" id="PTHR43179:SF11">
    <property type="entry name" value="GLYCOSYL TRANSFERASE"/>
    <property type="match status" value="1"/>
</dbReference>
<protein>
    <submittedName>
        <fullName evidence="2">Glycosyltransferase family 2 protein</fullName>
        <ecNumber evidence="2">2.4.-.-</ecNumber>
    </submittedName>
</protein>
<organism evidence="2">
    <name type="scientific">Caulobacter sp. 73W</name>
    <dbReference type="NCBI Taxonomy" id="3161137"/>
    <lineage>
        <taxon>Bacteria</taxon>
        <taxon>Pseudomonadati</taxon>
        <taxon>Pseudomonadota</taxon>
        <taxon>Alphaproteobacteria</taxon>
        <taxon>Caulobacterales</taxon>
        <taxon>Caulobacteraceae</taxon>
        <taxon>Caulobacter</taxon>
    </lineage>
</organism>
<dbReference type="CDD" id="cd04186">
    <property type="entry name" value="GT_2_like_c"/>
    <property type="match status" value="1"/>
</dbReference>
<dbReference type="RefSeq" id="WP_369062415.1">
    <property type="nucleotide sequence ID" value="NZ_CP158375.1"/>
</dbReference>
<evidence type="ECO:0000313" key="2">
    <source>
        <dbReference type="EMBL" id="XDO98540.1"/>
    </source>
</evidence>
<dbReference type="EC" id="2.4.-.-" evidence="2"/>
<proteinExistence type="predicted"/>
<keyword evidence="2" id="KW-0808">Transferase</keyword>
<dbReference type="Gene3D" id="3.90.550.10">
    <property type="entry name" value="Spore Coat Polysaccharide Biosynthesis Protein SpsA, Chain A"/>
    <property type="match status" value="1"/>
</dbReference>
<dbReference type="PANTHER" id="PTHR43179">
    <property type="entry name" value="RHAMNOSYLTRANSFERASE WBBL"/>
    <property type="match status" value="1"/>
</dbReference>
<reference evidence="2" key="1">
    <citation type="submission" date="2024-06" db="EMBL/GenBank/DDBJ databases">
        <title>Caulobacter inopinatus, sp. nov.</title>
        <authorList>
            <person name="Donachie S.P."/>
        </authorList>
    </citation>
    <scope>NUCLEOTIDE SEQUENCE</scope>
    <source>
        <strain evidence="2">73W</strain>
    </source>
</reference>
<dbReference type="InterPro" id="IPR001173">
    <property type="entry name" value="Glyco_trans_2-like"/>
</dbReference>
<evidence type="ECO:0000259" key="1">
    <source>
        <dbReference type="Pfam" id="PF00535"/>
    </source>
</evidence>
<accession>A0AB39KXM7</accession>
<dbReference type="AlphaFoldDB" id="A0AB39KXM7"/>
<dbReference type="Pfam" id="PF00535">
    <property type="entry name" value="Glycos_transf_2"/>
    <property type="match status" value="1"/>
</dbReference>
<dbReference type="InterPro" id="IPR029044">
    <property type="entry name" value="Nucleotide-diphossugar_trans"/>
</dbReference>
<sequence>MSEASLPAVSILIVAYQSAPTLQRCLDSLEAQTFRNFETIVLDNASTDDGAVIAQAQPGVRLIQADRNLGFAGGNNAAAKAARGRWIVLLNPDAYAQADWLSAFMAAAQAHPDVRCFTARQLMDEDPSRLDGLGDVMSVVGVPFRGGYGAPDQNVAEGEVFSACGAAMMIERDLFASLGGFDERFFCYCEDVDLGYRLRLTGEATRLVPGAVVRHTGSASNAGPRSAFALYHGARNRLWAYVQNTPITLLVLTVIPHAAFTALLMARHVLRGETKPAFRGLGDGLKGLGEALARRRVIQATRTASSAQIAAAMSFNPLAWLRAAPVIKRRG</sequence>
<gene>
    <name evidence="2" type="ORF">ABOZ73_09020</name>
</gene>
<feature type="domain" description="Glycosyltransferase 2-like" evidence="1">
    <location>
        <begin position="10"/>
        <end position="176"/>
    </location>
</feature>
<name>A0AB39KXM7_9CAUL</name>
<dbReference type="GO" id="GO:0016757">
    <property type="term" value="F:glycosyltransferase activity"/>
    <property type="evidence" value="ECO:0007669"/>
    <property type="project" value="UniProtKB-KW"/>
</dbReference>
<keyword evidence="2" id="KW-0328">Glycosyltransferase</keyword>
<dbReference type="EMBL" id="CP158375">
    <property type="protein sequence ID" value="XDO98540.1"/>
    <property type="molecule type" value="Genomic_DNA"/>
</dbReference>
<dbReference type="SUPFAM" id="SSF53448">
    <property type="entry name" value="Nucleotide-diphospho-sugar transferases"/>
    <property type="match status" value="1"/>
</dbReference>